<evidence type="ECO:0000256" key="1">
    <source>
        <dbReference type="SAM" id="Coils"/>
    </source>
</evidence>
<feature type="coiled-coil region" evidence="1">
    <location>
        <begin position="117"/>
        <end position="144"/>
    </location>
</feature>
<evidence type="ECO:0000313" key="2">
    <source>
        <dbReference type="EMBL" id="CAD8190340.1"/>
    </source>
</evidence>
<dbReference type="EMBL" id="CAJJDP010000096">
    <property type="protein sequence ID" value="CAD8190340.1"/>
    <property type="molecule type" value="Genomic_DNA"/>
</dbReference>
<dbReference type="OrthoDB" id="289694at2759"/>
<dbReference type="OMA" id="IENYWET"/>
<keyword evidence="3" id="KW-1185">Reference proteome</keyword>
<dbReference type="AlphaFoldDB" id="A0A8S1WNR4"/>
<dbReference type="PANTHER" id="PTHR46069">
    <property type="entry name" value="TUBULIN TYROSINE LIGASE"/>
    <property type="match status" value="1"/>
</dbReference>
<name>A0A8S1WNR4_PAROT</name>
<keyword evidence="1" id="KW-0175">Coiled coil</keyword>
<evidence type="ECO:0000313" key="3">
    <source>
        <dbReference type="Proteomes" id="UP000683925"/>
    </source>
</evidence>
<protein>
    <submittedName>
        <fullName evidence="2">Uncharacterized protein</fullName>
    </submittedName>
</protein>
<accession>A0A8S1WNR4</accession>
<dbReference type="PANTHER" id="PTHR46069:SF1">
    <property type="entry name" value="CHROMOSOME UNDETERMINED SCAFFOLD_125, WHOLE GENOME SHOTGUN SEQUENCE"/>
    <property type="match status" value="1"/>
</dbReference>
<gene>
    <name evidence="2" type="ORF">POCTA_138.1.T0970093</name>
</gene>
<comment type="caution">
    <text evidence="2">The sequence shown here is derived from an EMBL/GenBank/DDBJ whole genome shotgun (WGS) entry which is preliminary data.</text>
</comment>
<reference evidence="2" key="1">
    <citation type="submission" date="2021-01" db="EMBL/GenBank/DDBJ databases">
        <authorList>
            <consortium name="Genoscope - CEA"/>
            <person name="William W."/>
        </authorList>
    </citation>
    <scope>NUCLEOTIDE SEQUENCE</scope>
</reference>
<sequence length="700" mass="82945">MPSILKFPTEPNRQISHSIKDLDNTKNYDQIQLQNSKSYLIGSHYFQPSLKVLNGQKQQLFINQKSNLQNQSFLDHSNAESLGSPFSKRDDKIDDGFTNFRGREKSLKPQLSPYLTNQQSLSTINNLQSQRKILENALDDSRFQVGKQKKIDESPQLQIAKNGYFHNFQQIKNLKHLIPFQIEKSVKEKPIQKQIEQVLSPRSPEKNLSYPLKKPLFRSKETLEKINNKQLQRKKSIHLPQIQNNEDIINRKLKCFLRTLFENQCMHMIYVRPSAIRIQRYLIKDAKHEEVVKKCFSYRWWWQESNNQDEEIEFFWYSQASISFLSKQGQRHISDKIEFQPFEQVLKKSEGVEDQMKYAIENKLNLLSPQIKVHNHIDLAQPLWTKKNLICSIIKYCQLTRQYVENLVPLSMVVDYVGENLLYAFLKNYKTSNNVWLLRKSDLQEEDKILVCQNTQSVFNYLNEQFKMPNRNQQSFIIQQYIRPIEIQEIELDLCYYLLITQINGIVRGYLFQQFYGQKSEITISEFENGSSIYFLENSNSKINNQYISMKNILDHLYLYNFDYDSTIYPKIKQILGEYLKSIFIQMPVKDHNFELIKVVMLIDNKGKPCLISTKPNPILDQDVEFMKDFASQLIDNVFQLGLDILFPPPSIWPKEKKRLIENYWETNDFELVFDSRIDGQGLKSLFEETLYENYNDDEL</sequence>
<organism evidence="2 3">
    <name type="scientific">Paramecium octaurelia</name>
    <dbReference type="NCBI Taxonomy" id="43137"/>
    <lineage>
        <taxon>Eukaryota</taxon>
        <taxon>Sar</taxon>
        <taxon>Alveolata</taxon>
        <taxon>Ciliophora</taxon>
        <taxon>Intramacronucleata</taxon>
        <taxon>Oligohymenophorea</taxon>
        <taxon>Peniculida</taxon>
        <taxon>Parameciidae</taxon>
        <taxon>Paramecium</taxon>
    </lineage>
</organism>
<proteinExistence type="predicted"/>
<dbReference type="Proteomes" id="UP000683925">
    <property type="component" value="Unassembled WGS sequence"/>
</dbReference>